<evidence type="ECO:0000313" key="1">
    <source>
        <dbReference type="EMBL" id="KAF2069436.1"/>
    </source>
</evidence>
<gene>
    <name evidence="1" type="ORF">CYY_009248</name>
</gene>
<comment type="caution">
    <text evidence="1">The sequence shown here is derived from an EMBL/GenBank/DDBJ whole genome shotgun (WGS) entry which is preliminary data.</text>
</comment>
<dbReference type="Proteomes" id="UP000695562">
    <property type="component" value="Unassembled WGS sequence"/>
</dbReference>
<evidence type="ECO:0008006" key="3">
    <source>
        <dbReference type="Google" id="ProtNLM"/>
    </source>
</evidence>
<keyword evidence="2" id="KW-1185">Reference proteome</keyword>
<proteinExistence type="predicted"/>
<dbReference type="InterPro" id="IPR036770">
    <property type="entry name" value="Ankyrin_rpt-contain_sf"/>
</dbReference>
<dbReference type="SUPFAM" id="SSF48403">
    <property type="entry name" value="Ankyrin repeat"/>
    <property type="match status" value="1"/>
</dbReference>
<accession>A0A8J4UPM6</accession>
<sequence>MTKLGVSIVGVHEHIKEYFADYIHSKYKYIEGEDQISEAQVLRTYQIKIWNGTLYRFIAGYDIMDLGYKSVIWNHGSVVVFVFDVDDMEAFHKISEWVGGSNQRGGNPIIMVGIVTTETIPEFTVRITPEDVKKYRKEPYYELQLFNNNTVKQFHKTFNTLVELTFLRFLREETIYKNLDFYPEQSKKDVGGDDLYHIYPFSQPAELLDEQQRFYYESLFSRVFRNKVLLSYIFKQVNVIHTRHKIRSFGYYDITPSKLISNGYTDSLLTKAYIDLDYNYLDVVNLLRARVPFDLFMHVYQRFPDNFDHTVANGNIFWTIDYSSPHYSFRPILCRTKAFSTLENACIGGSLPIVQFLYETKRFELSGNCLEFAAALGHLDVVKYLVGDLNILVDQKPEEARTPLLERCIKISKRYAYVEMFEYLIPLYSGNNPIVDRYLEPGHPQYEKPSKSVFSNFLKYIKE</sequence>
<name>A0A8J4UPM6_9MYCE</name>
<evidence type="ECO:0000313" key="2">
    <source>
        <dbReference type="Proteomes" id="UP000695562"/>
    </source>
</evidence>
<organism evidence="1 2">
    <name type="scientific">Polysphondylium violaceum</name>
    <dbReference type="NCBI Taxonomy" id="133409"/>
    <lineage>
        <taxon>Eukaryota</taxon>
        <taxon>Amoebozoa</taxon>
        <taxon>Evosea</taxon>
        <taxon>Eumycetozoa</taxon>
        <taxon>Dictyostelia</taxon>
        <taxon>Dictyosteliales</taxon>
        <taxon>Dictyosteliaceae</taxon>
        <taxon>Polysphondylium</taxon>
    </lineage>
</organism>
<dbReference type="EMBL" id="AJWJ01000663">
    <property type="protein sequence ID" value="KAF2069436.1"/>
    <property type="molecule type" value="Genomic_DNA"/>
</dbReference>
<reference evidence="1" key="1">
    <citation type="submission" date="2020-01" db="EMBL/GenBank/DDBJ databases">
        <title>Development of genomics and gene disruption for Polysphondylium violaceum indicates a role for the polyketide synthase stlB in stalk morphogenesis.</title>
        <authorList>
            <person name="Narita B."/>
            <person name="Kawabe Y."/>
            <person name="Kin K."/>
            <person name="Saito T."/>
            <person name="Gibbs R."/>
            <person name="Kuspa A."/>
            <person name="Muzny D."/>
            <person name="Queller D."/>
            <person name="Richards S."/>
            <person name="Strassman J."/>
            <person name="Sucgang R."/>
            <person name="Worley K."/>
            <person name="Schaap P."/>
        </authorList>
    </citation>
    <scope>NUCLEOTIDE SEQUENCE</scope>
    <source>
        <strain evidence="1">QSvi11</strain>
    </source>
</reference>
<dbReference type="AlphaFoldDB" id="A0A8J4UPM6"/>
<protein>
    <recommendedName>
        <fullName evidence="3">Ankyrin repeat-containing protein</fullName>
    </recommendedName>
</protein>